<keyword evidence="1" id="KW-0732">Signal</keyword>
<accession>A0A0K8RP20</accession>
<proteinExistence type="evidence at transcript level"/>
<sequence length="117" mass="12834">MCRNISNILFVLFAVVLGLAASEEDISLSADSECWSALYLGGNIYCKLFGYDGYNGVTFNSCDIGCGSQKVRLPKEACPNDNLPSSCTPEVKNTFQEFSGTMRKIQDGLKKRGCRIE</sequence>
<evidence type="ECO:0000313" key="2">
    <source>
        <dbReference type="EMBL" id="JAA72364.1"/>
    </source>
</evidence>
<name>A0A0K8RP20_IXORI</name>
<organism evidence="2">
    <name type="scientific">Ixodes ricinus</name>
    <name type="common">Common tick</name>
    <name type="synonym">Acarus ricinus</name>
    <dbReference type="NCBI Taxonomy" id="34613"/>
    <lineage>
        <taxon>Eukaryota</taxon>
        <taxon>Metazoa</taxon>
        <taxon>Ecdysozoa</taxon>
        <taxon>Arthropoda</taxon>
        <taxon>Chelicerata</taxon>
        <taxon>Arachnida</taxon>
        <taxon>Acari</taxon>
        <taxon>Parasitiformes</taxon>
        <taxon>Ixodida</taxon>
        <taxon>Ixodoidea</taxon>
        <taxon>Ixodidae</taxon>
        <taxon>Ixodinae</taxon>
        <taxon>Ixodes</taxon>
    </lineage>
</organism>
<dbReference type="EMBL" id="GADI01001444">
    <property type="protein sequence ID" value="JAA72364.1"/>
    <property type="molecule type" value="mRNA"/>
</dbReference>
<feature type="chain" id="PRO_5005518825" evidence="1">
    <location>
        <begin position="21"/>
        <end position="117"/>
    </location>
</feature>
<evidence type="ECO:0000256" key="1">
    <source>
        <dbReference type="SAM" id="SignalP"/>
    </source>
</evidence>
<protein>
    <submittedName>
        <fullName evidence="2">Putative ixodes 10 kDa peptide protein</fullName>
    </submittedName>
</protein>
<reference evidence="2" key="1">
    <citation type="submission" date="2012-12" db="EMBL/GenBank/DDBJ databases">
        <title>Identification and characterization of a phenylalanine ammonia-lyase gene family in Isatis indigotica Fort.</title>
        <authorList>
            <person name="Liu Q."/>
            <person name="Chen J."/>
            <person name="Zhou X."/>
            <person name="Di P."/>
            <person name="Xiao Y."/>
            <person name="Xuan H."/>
            <person name="Zhang L."/>
            <person name="Chen W."/>
        </authorList>
    </citation>
    <scope>NUCLEOTIDE SEQUENCE</scope>
    <source>
        <tissue evidence="2">Salivary gland</tissue>
    </source>
</reference>
<feature type="signal peptide" evidence="1">
    <location>
        <begin position="1"/>
        <end position="20"/>
    </location>
</feature>
<dbReference type="AlphaFoldDB" id="A0A0K8RP20"/>